<keyword evidence="1" id="KW-0472">Membrane</keyword>
<dbReference type="EMBL" id="JH711573">
    <property type="protein sequence ID" value="EIW86196.1"/>
    <property type="molecule type" value="Genomic_DNA"/>
</dbReference>
<dbReference type="GeneID" id="19202481"/>
<evidence type="ECO:0000256" key="1">
    <source>
        <dbReference type="SAM" id="Phobius"/>
    </source>
</evidence>
<comment type="caution">
    <text evidence="3">The sequence shown here is derived from an EMBL/GenBank/DDBJ whole genome shotgun (WGS) entry which is preliminary data.</text>
</comment>
<reference evidence="4" key="1">
    <citation type="journal article" date="2012" name="Science">
        <title>The Paleozoic origin of enzymatic lignin decomposition reconstructed from 31 fungal genomes.</title>
        <authorList>
            <person name="Floudas D."/>
            <person name="Binder M."/>
            <person name="Riley R."/>
            <person name="Barry K."/>
            <person name="Blanchette R.A."/>
            <person name="Henrissat B."/>
            <person name="Martinez A.T."/>
            <person name="Otillar R."/>
            <person name="Spatafora J.W."/>
            <person name="Yadav J.S."/>
            <person name="Aerts A."/>
            <person name="Benoit I."/>
            <person name="Boyd A."/>
            <person name="Carlson A."/>
            <person name="Copeland A."/>
            <person name="Coutinho P.M."/>
            <person name="de Vries R.P."/>
            <person name="Ferreira P."/>
            <person name="Findley K."/>
            <person name="Foster B."/>
            <person name="Gaskell J."/>
            <person name="Glotzer D."/>
            <person name="Gorecki P."/>
            <person name="Heitman J."/>
            <person name="Hesse C."/>
            <person name="Hori C."/>
            <person name="Igarashi K."/>
            <person name="Jurgens J.A."/>
            <person name="Kallen N."/>
            <person name="Kersten P."/>
            <person name="Kohler A."/>
            <person name="Kuees U."/>
            <person name="Kumar T.K.A."/>
            <person name="Kuo A."/>
            <person name="LaButti K."/>
            <person name="Larrondo L.F."/>
            <person name="Lindquist E."/>
            <person name="Ling A."/>
            <person name="Lombard V."/>
            <person name="Lucas S."/>
            <person name="Lundell T."/>
            <person name="Martin R."/>
            <person name="McLaughlin D.J."/>
            <person name="Morgenstern I."/>
            <person name="Morin E."/>
            <person name="Murat C."/>
            <person name="Nagy L.G."/>
            <person name="Nolan M."/>
            <person name="Ohm R.A."/>
            <person name="Patyshakuliyeva A."/>
            <person name="Rokas A."/>
            <person name="Ruiz-Duenas F.J."/>
            <person name="Sabat G."/>
            <person name="Salamov A."/>
            <person name="Samejima M."/>
            <person name="Schmutz J."/>
            <person name="Slot J.C."/>
            <person name="St John F."/>
            <person name="Stenlid J."/>
            <person name="Sun H."/>
            <person name="Sun S."/>
            <person name="Syed K."/>
            <person name="Tsang A."/>
            <person name="Wiebenga A."/>
            <person name="Young D."/>
            <person name="Pisabarro A."/>
            <person name="Eastwood D.C."/>
            <person name="Martin F."/>
            <person name="Cullen D."/>
            <person name="Grigoriev I.V."/>
            <person name="Hibbett D.S."/>
        </authorList>
    </citation>
    <scope>NUCLEOTIDE SEQUENCE [LARGE SCALE GENOMIC DNA]</scope>
    <source>
        <strain evidence="4">RWD-64-598 SS2</strain>
    </source>
</reference>
<dbReference type="OrthoDB" id="2681239at2759"/>
<dbReference type="Proteomes" id="UP000053558">
    <property type="component" value="Unassembled WGS sequence"/>
</dbReference>
<protein>
    <recommendedName>
        <fullName evidence="2">DUF6533 domain-containing protein</fullName>
    </recommendedName>
</protein>
<dbReference type="KEGG" id="cput:CONPUDRAFT_148295"/>
<gene>
    <name evidence="3" type="ORF">CONPUDRAFT_148295</name>
</gene>
<dbReference type="OMA" id="IRTWALW"/>
<keyword evidence="4" id="KW-1185">Reference proteome</keyword>
<feature type="transmembrane region" description="Helical" evidence="1">
    <location>
        <begin position="58"/>
        <end position="77"/>
    </location>
</feature>
<accession>A0A5M3N4G9</accession>
<organism evidence="3 4">
    <name type="scientific">Coniophora puteana (strain RWD-64-598)</name>
    <name type="common">Brown rot fungus</name>
    <dbReference type="NCBI Taxonomy" id="741705"/>
    <lineage>
        <taxon>Eukaryota</taxon>
        <taxon>Fungi</taxon>
        <taxon>Dikarya</taxon>
        <taxon>Basidiomycota</taxon>
        <taxon>Agaricomycotina</taxon>
        <taxon>Agaricomycetes</taxon>
        <taxon>Agaricomycetidae</taxon>
        <taxon>Boletales</taxon>
        <taxon>Coniophorineae</taxon>
        <taxon>Coniophoraceae</taxon>
        <taxon>Coniophora</taxon>
    </lineage>
</organism>
<keyword evidence="1" id="KW-0812">Transmembrane</keyword>
<dbReference type="InterPro" id="IPR045340">
    <property type="entry name" value="DUF6533"/>
</dbReference>
<feature type="domain" description="DUF6533" evidence="2">
    <location>
        <begin position="24"/>
        <end position="69"/>
    </location>
</feature>
<proteinExistence type="predicted"/>
<feature type="transmembrane region" description="Helical" evidence="1">
    <location>
        <begin position="97"/>
        <end position="118"/>
    </location>
</feature>
<name>A0A5M3N4G9_CONPW</name>
<keyword evidence="1" id="KW-1133">Transmembrane helix</keyword>
<feature type="transmembrane region" description="Helical" evidence="1">
    <location>
        <begin position="21"/>
        <end position="38"/>
    </location>
</feature>
<dbReference type="AlphaFoldDB" id="A0A5M3N4G9"/>
<dbReference type="Pfam" id="PF20151">
    <property type="entry name" value="DUF6533"/>
    <property type="match status" value="1"/>
</dbReference>
<sequence>MAQLSGHSETSLSELVASFQAYNYIYVAIATFWTYDYCITFDKELSYLRYATGRKVKAWYMLTRTLPFMLLPLHLYYDSLPPDNESRCILLDNVATLISILIIVFSDVLFAIRTWALWNRKKIIVFSMLTLAVALS</sequence>
<evidence type="ECO:0000259" key="2">
    <source>
        <dbReference type="Pfam" id="PF20151"/>
    </source>
</evidence>
<evidence type="ECO:0000313" key="3">
    <source>
        <dbReference type="EMBL" id="EIW86196.1"/>
    </source>
</evidence>
<dbReference type="RefSeq" id="XP_007763095.1">
    <property type="nucleotide sequence ID" value="XM_007764905.1"/>
</dbReference>
<evidence type="ECO:0000313" key="4">
    <source>
        <dbReference type="Proteomes" id="UP000053558"/>
    </source>
</evidence>